<dbReference type="Proteomes" id="UP000305041">
    <property type="component" value="Unassembled WGS sequence"/>
</dbReference>
<name>A0ABY2UUX6_9RHOB</name>
<organism evidence="3 4">
    <name type="scientific">Parasedimentitalea maritima</name>
    <dbReference type="NCBI Taxonomy" id="2578117"/>
    <lineage>
        <taxon>Bacteria</taxon>
        <taxon>Pseudomonadati</taxon>
        <taxon>Pseudomonadota</taxon>
        <taxon>Alphaproteobacteria</taxon>
        <taxon>Rhodobacterales</taxon>
        <taxon>Paracoccaceae</taxon>
        <taxon>Parasedimentitalea</taxon>
    </lineage>
</organism>
<evidence type="ECO:0000313" key="4">
    <source>
        <dbReference type="Proteomes" id="UP000305041"/>
    </source>
</evidence>
<dbReference type="SUPFAM" id="SSF46955">
    <property type="entry name" value="Putative DNA-binding domain"/>
    <property type="match status" value="1"/>
</dbReference>
<dbReference type="RefSeq" id="WP_138163289.1">
    <property type="nucleotide sequence ID" value="NZ_VAUA01000005.1"/>
</dbReference>
<feature type="domain" description="HTH merR-type" evidence="2">
    <location>
        <begin position="10"/>
        <end position="78"/>
    </location>
</feature>
<dbReference type="Pfam" id="PF13411">
    <property type="entry name" value="MerR_1"/>
    <property type="match status" value="1"/>
</dbReference>
<gene>
    <name evidence="3" type="ORF">FEE96_12070</name>
</gene>
<evidence type="ECO:0000256" key="1">
    <source>
        <dbReference type="SAM" id="MobiDB-lite"/>
    </source>
</evidence>
<keyword evidence="4" id="KW-1185">Reference proteome</keyword>
<dbReference type="Gene3D" id="1.10.1660.10">
    <property type="match status" value="1"/>
</dbReference>
<comment type="caution">
    <text evidence="3">The sequence shown here is derived from an EMBL/GenBank/DDBJ whole genome shotgun (WGS) entry which is preliminary data.</text>
</comment>
<reference evidence="3 4" key="1">
    <citation type="submission" date="2019-05" db="EMBL/GenBank/DDBJ databases">
        <title>Draft genome sequence of Pelagicola sp. DSW4-44.</title>
        <authorList>
            <person name="Oh J."/>
        </authorList>
    </citation>
    <scope>NUCLEOTIDE SEQUENCE [LARGE SCALE GENOMIC DNA]</scope>
    <source>
        <strain evidence="3 4">DSW4-44</strain>
    </source>
</reference>
<evidence type="ECO:0000313" key="3">
    <source>
        <dbReference type="EMBL" id="TLP64497.1"/>
    </source>
</evidence>
<dbReference type="PROSITE" id="PS50937">
    <property type="entry name" value="HTH_MERR_2"/>
    <property type="match status" value="1"/>
</dbReference>
<protein>
    <submittedName>
        <fullName evidence="3">MerR family transcriptional regulator</fullName>
    </submittedName>
</protein>
<feature type="compositionally biased region" description="Pro residues" evidence="1">
    <location>
        <begin position="166"/>
        <end position="180"/>
    </location>
</feature>
<feature type="region of interest" description="Disordered" evidence="1">
    <location>
        <begin position="117"/>
        <end position="141"/>
    </location>
</feature>
<proteinExistence type="predicted"/>
<evidence type="ECO:0000259" key="2">
    <source>
        <dbReference type="PROSITE" id="PS50937"/>
    </source>
</evidence>
<sequence>MSKSPDAFRTISEVAEWLGIPAHVLRFWESKFSQIKPVKRAGGRRYYRPADMLLLGGIKHLLHDEGQTIKQVQALLRDHGPAYVSERSASLEATADPMPVVEIEDTFADFVAPRPSVPDQMHMDLDAPHEPNPPNSPVEESFEATADLIEFESQSPTSLPATDPIPAEPDPIPAEPNPVPAEPNPVPAETFDALNETDVTTTPPPAAAPLIVEIEDIADDSLNVVHAGVLAQLANITSLDAASQEQALICAGQLKTFIADQNNQPAN</sequence>
<dbReference type="InterPro" id="IPR009061">
    <property type="entry name" value="DNA-bd_dom_put_sf"/>
</dbReference>
<dbReference type="EMBL" id="VAUA01000005">
    <property type="protein sequence ID" value="TLP64497.1"/>
    <property type="molecule type" value="Genomic_DNA"/>
</dbReference>
<accession>A0ABY2UUX6</accession>
<dbReference type="InterPro" id="IPR000551">
    <property type="entry name" value="MerR-type_HTH_dom"/>
</dbReference>
<feature type="region of interest" description="Disordered" evidence="1">
    <location>
        <begin position="154"/>
        <end position="180"/>
    </location>
</feature>
<dbReference type="SMART" id="SM00422">
    <property type="entry name" value="HTH_MERR"/>
    <property type="match status" value="1"/>
</dbReference>
<dbReference type="CDD" id="cd04765">
    <property type="entry name" value="HTH_MlrA-like_sg2"/>
    <property type="match status" value="1"/>
</dbReference>